<dbReference type="Proteomes" id="UP000280549">
    <property type="component" value="Unassembled WGS sequence"/>
</dbReference>
<evidence type="ECO:0000313" key="1">
    <source>
        <dbReference type="EMBL" id="QKQ45005.1"/>
    </source>
</evidence>
<dbReference type="RefSeq" id="WP_002894133.1">
    <property type="nucleotide sequence ID" value="NZ_CP054570.1"/>
</dbReference>
<reference evidence="1 4" key="2">
    <citation type="submission" date="2020-05" db="EMBL/GenBank/DDBJ databases">
        <title>FDA dAtabase for Regulatory Grade micrObial Sequences (FDA-ARGOS): Supporting development and validation of Infectious Disease Dx tests.</title>
        <authorList>
            <person name="Bojja K."/>
            <person name="Kessler A."/>
            <person name="Tallon L."/>
            <person name="Sadzewicz L."/>
            <person name="Zhao X."/>
            <person name="Vavikolanu K."/>
            <person name="Mehta A."/>
            <person name="Aluvathingal J."/>
            <person name="Nadendla S."/>
            <person name="Myers T."/>
            <person name="Yan Y."/>
            <person name="Sichtig H."/>
        </authorList>
    </citation>
    <scope>NUCLEOTIDE SEQUENCE [LARGE SCALE GENOMIC DNA]</scope>
    <source>
        <strain evidence="1 4">FDAARGOS_770</strain>
    </source>
</reference>
<proteinExistence type="predicted"/>
<accession>A0A428AF30</accession>
<name>A0A428AF30_STRSA</name>
<dbReference type="AlphaFoldDB" id="A0A428AF30"/>
<dbReference type="EMBL" id="CP054570">
    <property type="protein sequence ID" value="QKQ45005.1"/>
    <property type="molecule type" value="Genomic_DNA"/>
</dbReference>
<gene>
    <name evidence="2" type="ORF">D8881_11200</name>
    <name evidence="1" type="ORF">FOC72_10840</name>
</gene>
<reference evidence="2 3" key="1">
    <citation type="submission" date="2018-11" db="EMBL/GenBank/DDBJ databases">
        <title>Species Designations Belie Phenotypic and Genotypic Heterogeneity in Oral Streptococci.</title>
        <authorList>
            <person name="Velsko I."/>
        </authorList>
    </citation>
    <scope>NUCLEOTIDE SEQUENCE [LARGE SCALE GENOMIC DNA]</scope>
    <source>
        <strain evidence="2 3">BCC20</strain>
    </source>
</reference>
<organism evidence="2 3">
    <name type="scientific">Streptococcus sanguinis</name>
    <dbReference type="NCBI Taxonomy" id="1305"/>
    <lineage>
        <taxon>Bacteria</taxon>
        <taxon>Bacillati</taxon>
        <taxon>Bacillota</taxon>
        <taxon>Bacilli</taxon>
        <taxon>Lactobacillales</taxon>
        <taxon>Streptococcaceae</taxon>
        <taxon>Streptococcus</taxon>
    </lineage>
</organism>
<evidence type="ECO:0000313" key="4">
    <source>
        <dbReference type="Proteomes" id="UP000509459"/>
    </source>
</evidence>
<evidence type="ECO:0000313" key="2">
    <source>
        <dbReference type="EMBL" id="RSI22278.1"/>
    </source>
</evidence>
<evidence type="ECO:0000313" key="3">
    <source>
        <dbReference type="Proteomes" id="UP000280549"/>
    </source>
</evidence>
<protein>
    <submittedName>
        <fullName evidence="2">Uncharacterized protein</fullName>
    </submittedName>
</protein>
<dbReference type="EMBL" id="RJMR01000011">
    <property type="protein sequence ID" value="RSI22278.1"/>
    <property type="molecule type" value="Genomic_DNA"/>
</dbReference>
<sequence>MIFTLEALYTLHLFNDYSDDLIFLPLPAPAEWTGTRKENLLWVLEKGFEDLKELGLIVDNQPTEECAMYGAYLKEYHKASYHCQVDQRFFYAPGVDQFKRMAVIIIEIGENQFQIDRAGCAVFLAFLMESHNVLQNIDDTVKDYIHSQWEEEAFMSLVLHHGNDEAIRIRVNELSKDTQDIIYLKNDNHLYEYDFYRQIRRSIDSDQLKEQIIKKLKVSL</sequence>
<dbReference type="Proteomes" id="UP000509459">
    <property type="component" value="Chromosome"/>
</dbReference>